<keyword evidence="7" id="KW-0472">Membrane</keyword>
<name>A0AA39TW44_9PEZI</name>
<dbReference type="Gene3D" id="3.40.109.10">
    <property type="entry name" value="NADH Oxidase"/>
    <property type="match status" value="1"/>
</dbReference>
<feature type="domain" description="Nitroreductase" evidence="8">
    <location>
        <begin position="60"/>
        <end position="228"/>
    </location>
</feature>
<organism evidence="9 10">
    <name type="scientific">Bombardia bombarda</name>
    <dbReference type="NCBI Taxonomy" id="252184"/>
    <lineage>
        <taxon>Eukaryota</taxon>
        <taxon>Fungi</taxon>
        <taxon>Dikarya</taxon>
        <taxon>Ascomycota</taxon>
        <taxon>Pezizomycotina</taxon>
        <taxon>Sordariomycetes</taxon>
        <taxon>Sordariomycetidae</taxon>
        <taxon>Sordariales</taxon>
        <taxon>Lasiosphaeriaceae</taxon>
        <taxon>Bombardia</taxon>
    </lineage>
</organism>
<feature type="transmembrane region" description="Helical" evidence="7">
    <location>
        <begin position="10"/>
        <end position="28"/>
    </location>
</feature>
<evidence type="ECO:0000256" key="3">
    <source>
        <dbReference type="ARBA" id="ARBA00007118"/>
    </source>
</evidence>
<evidence type="ECO:0000256" key="4">
    <source>
        <dbReference type="ARBA" id="ARBA00022490"/>
    </source>
</evidence>
<dbReference type="GO" id="GO:0034599">
    <property type="term" value="P:cellular response to oxidative stress"/>
    <property type="evidence" value="ECO:0007669"/>
    <property type="project" value="InterPro"/>
</dbReference>
<dbReference type="GO" id="GO:0016491">
    <property type="term" value="F:oxidoreductase activity"/>
    <property type="evidence" value="ECO:0007669"/>
    <property type="project" value="UniProtKB-KW"/>
</dbReference>
<protein>
    <submittedName>
        <fullName evidence="9">Nitroreductase-like protein</fullName>
    </submittedName>
</protein>
<reference evidence="9" key="1">
    <citation type="submission" date="2023-06" db="EMBL/GenBank/DDBJ databases">
        <title>Genome-scale phylogeny and comparative genomics of the fungal order Sordariales.</title>
        <authorList>
            <consortium name="Lawrence Berkeley National Laboratory"/>
            <person name="Hensen N."/>
            <person name="Bonometti L."/>
            <person name="Westerberg I."/>
            <person name="Brannstrom I.O."/>
            <person name="Guillou S."/>
            <person name="Cros-Aarteil S."/>
            <person name="Calhoun S."/>
            <person name="Haridas S."/>
            <person name="Kuo A."/>
            <person name="Mondo S."/>
            <person name="Pangilinan J."/>
            <person name="Riley R."/>
            <person name="LaButti K."/>
            <person name="Andreopoulos B."/>
            <person name="Lipzen A."/>
            <person name="Chen C."/>
            <person name="Yanf M."/>
            <person name="Daum C."/>
            <person name="Ng V."/>
            <person name="Clum A."/>
            <person name="Steindorff A."/>
            <person name="Ohm R."/>
            <person name="Martin F."/>
            <person name="Silar P."/>
            <person name="Natvig D."/>
            <person name="Lalanne C."/>
            <person name="Gautier V."/>
            <person name="Ament-velasquez S.L."/>
            <person name="Kruys A."/>
            <person name="Hutchinson M.I."/>
            <person name="Powell A.J."/>
            <person name="Barry K."/>
            <person name="Miller A.N."/>
            <person name="Grigoriev I.V."/>
            <person name="Debuchy R."/>
            <person name="Gladieux P."/>
            <person name="Thoren M.H."/>
            <person name="Johannesson H."/>
        </authorList>
    </citation>
    <scope>NUCLEOTIDE SEQUENCE</scope>
    <source>
        <strain evidence="9">SMH3391-2</strain>
    </source>
</reference>
<dbReference type="AlphaFoldDB" id="A0AA39TW44"/>
<evidence type="ECO:0000256" key="7">
    <source>
        <dbReference type="SAM" id="Phobius"/>
    </source>
</evidence>
<dbReference type="PANTHER" id="PTHR43035">
    <property type="entry name" value="FATTY ACID REPRESSION MUTANT PROTEIN 2-RELATED"/>
    <property type="match status" value="1"/>
</dbReference>
<evidence type="ECO:0000256" key="5">
    <source>
        <dbReference type="ARBA" id="ARBA00023002"/>
    </source>
</evidence>
<dbReference type="PANTHER" id="PTHR43035:SF1">
    <property type="entry name" value="FATTY ACID REPRESSION MUTANT PROTEIN 2-RELATED"/>
    <property type="match status" value="1"/>
</dbReference>
<dbReference type="EMBL" id="JAULSR010000011">
    <property type="protein sequence ID" value="KAK0610028.1"/>
    <property type="molecule type" value="Genomic_DNA"/>
</dbReference>
<sequence>MNRRLAQHEFIFIILFTIISTVLFTKYLNTLQFTQSSVINTTTMSSSTVIPKLTLSAAFKNRRTVYALSDVMTVPDSKIQEILHDALLHTPSAFNCQESRLVLLVKDEHKKYWDLAYKAVKPTVPEQLFEKLYEPRIKMFRAAYGTILFYSDPAPLSAQAAKWPIIADKFPPWSDHASGMLQYAIWTLLSAEGLGCSLQHYNPRLNADISKEWNVPTDWDLKAEMVFGAPEGPAREKTFEPVENHRLFVHGA</sequence>
<dbReference type="FunFam" id="3.40.109.10:FF:000001">
    <property type="entry name" value="Nitroreductase family"/>
    <property type="match status" value="1"/>
</dbReference>
<dbReference type="GO" id="GO:0005737">
    <property type="term" value="C:cytoplasm"/>
    <property type="evidence" value="ECO:0007669"/>
    <property type="project" value="UniProtKB-SubCell"/>
</dbReference>
<dbReference type="SUPFAM" id="SSF55469">
    <property type="entry name" value="FMN-dependent nitroreductase-like"/>
    <property type="match status" value="1"/>
</dbReference>
<keyword evidence="4" id="KW-0963">Cytoplasm</keyword>
<evidence type="ECO:0000256" key="1">
    <source>
        <dbReference type="ARBA" id="ARBA00004123"/>
    </source>
</evidence>
<keyword evidence="10" id="KW-1185">Reference proteome</keyword>
<evidence type="ECO:0000313" key="10">
    <source>
        <dbReference type="Proteomes" id="UP001174934"/>
    </source>
</evidence>
<accession>A0AA39TW44</accession>
<dbReference type="Pfam" id="PF00881">
    <property type="entry name" value="Nitroreductase"/>
    <property type="match status" value="1"/>
</dbReference>
<keyword evidence="6" id="KW-0539">Nucleus</keyword>
<proteinExistence type="inferred from homology"/>
<keyword evidence="7" id="KW-1133">Transmembrane helix</keyword>
<dbReference type="InterPro" id="IPR000415">
    <property type="entry name" value="Nitroreductase-like"/>
</dbReference>
<evidence type="ECO:0000259" key="8">
    <source>
        <dbReference type="Pfam" id="PF00881"/>
    </source>
</evidence>
<gene>
    <name evidence="9" type="ORF">B0T17DRAFT_545746</name>
</gene>
<comment type="subcellular location">
    <subcellularLocation>
        <location evidence="2">Cytoplasm</location>
    </subcellularLocation>
    <subcellularLocation>
        <location evidence="1">Nucleus</location>
    </subcellularLocation>
</comment>
<dbReference type="InterPro" id="IPR033877">
    <property type="entry name" value="Frm2/Hbn1"/>
</dbReference>
<comment type="similarity">
    <text evidence="3">Belongs to the nitroreductase family.</text>
</comment>
<comment type="caution">
    <text evidence="9">The sequence shown here is derived from an EMBL/GenBank/DDBJ whole genome shotgun (WGS) entry which is preliminary data.</text>
</comment>
<dbReference type="GO" id="GO:0005634">
    <property type="term" value="C:nucleus"/>
    <property type="evidence" value="ECO:0007669"/>
    <property type="project" value="UniProtKB-SubCell"/>
</dbReference>
<dbReference type="Proteomes" id="UP001174934">
    <property type="component" value="Unassembled WGS sequence"/>
</dbReference>
<evidence type="ECO:0000256" key="2">
    <source>
        <dbReference type="ARBA" id="ARBA00004496"/>
    </source>
</evidence>
<dbReference type="InterPro" id="IPR029479">
    <property type="entry name" value="Nitroreductase"/>
</dbReference>
<evidence type="ECO:0000256" key="6">
    <source>
        <dbReference type="ARBA" id="ARBA00023242"/>
    </source>
</evidence>
<keyword evidence="5" id="KW-0560">Oxidoreductase</keyword>
<evidence type="ECO:0000313" key="9">
    <source>
        <dbReference type="EMBL" id="KAK0610028.1"/>
    </source>
</evidence>
<keyword evidence="7" id="KW-0812">Transmembrane</keyword>
<dbReference type="CDD" id="cd02140">
    <property type="entry name" value="Frm2-like"/>
    <property type="match status" value="1"/>
</dbReference>